<feature type="region of interest" description="Disordered" evidence="1">
    <location>
        <begin position="1"/>
        <end position="30"/>
    </location>
</feature>
<dbReference type="AlphaFoldDB" id="A0A0L6UNM3"/>
<comment type="caution">
    <text evidence="2">The sequence shown here is derived from an EMBL/GenBank/DDBJ whole genome shotgun (WGS) entry which is preliminary data.</text>
</comment>
<dbReference type="OrthoDB" id="203724at2759"/>
<dbReference type="EMBL" id="LAVV01009701">
    <property type="protein sequence ID" value="KNZ50148.1"/>
    <property type="molecule type" value="Genomic_DNA"/>
</dbReference>
<evidence type="ECO:0000256" key="1">
    <source>
        <dbReference type="SAM" id="MobiDB-lite"/>
    </source>
</evidence>
<reference evidence="2 3" key="1">
    <citation type="submission" date="2015-08" db="EMBL/GenBank/DDBJ databases">
        <title>Next Generation Sequencing and Analysis of the Genome of Puccinia sorghi L Schw, the Causal Agent of Maize Common Rust.</title>
        <authorList>
            <person name="Rochi L."/>
            <person name="Burguener G."/>
            <person name="Darino M."/>
            <person name="Turjanski A."/>
            <person name="Kreff E."/>
            <person name="Dieguez M.J."/>
            <person name="Sacco F."/>
        </authorList>
    </citation>
    <scope>NUCLEOTIDE SEQUENCE [LARGE SCALE GENOMIC DNA]</scope>
    <source>
        <strain evidence="2 3">RO10H11247</strain>
    </source>
</reference>
<feature type="compositionally biased region" description="Pro residues" evidence="1">
    <location>
        <begin position="763"/>
        <end position="773"/>
    </location>
</feature>
<sequence>MNQRLRGINLGRTVHRRSSRTGAGDPADDLLLSHARGGRERVSGGDCCEPQDQGKATRVFGEGYWASKPLIAADSLRWLDGAAIAVRWADLCERTGQRPAGSTTHRLALHLTTAGPQRLEGARLALHHDLPDSWHPSELSLQFASCFEPNMPNNFRLNGQQAPLSTTHWPVGSLSCLIGEEASLLSTDPVSILFFHSQGVRTSDYYLEEDNKVPISWETRSLFQINVVKAISQAFNTVKSFHTQFLKSVLDQDTKFYSGIEELSKSHPFDGTRKAKIMSTSLISNHLPATKDAEPRSLAGSVFEETLYPLRPRPGVPQQKRGKLLQVTLIQRPGGVYTNDRFMQVLFRAEVPIIEIIGSGNLLMTIYNGKSFIYRISIRNAGQVELKDFQSVISHPGSSQIHSSQSATIIIQTPNHMLPELPTLLAPDLKADGAVEGPIVCRGEGVGQHATCWLFVFWHAASGEVLSFQYVQYLTVLPSLLIKLLIPPSFTPDAFYLLTLELNCLDLPEDIEVYQVSTIRTHFASKWIDCHPGSAPPLHLPKGSSSVNLAFESRPSPDSQDDLTTITMLEQLKKEKLGLEEISKSPIAQPFVRRDAPTLLNTVLTSHRATRRKALEGYFTSLASVQIGFLFPRTTSQSMVMILFWRTKESGKLGHHALSGLSFGASVNQLRSTLEIPFVEWDFEKKGDICRPLTPLLTFTIKNLSMTHAAGYELVLVQEDPGPLILRACTTASSSALASSRISSSSPPGLPTCATRPSTSLPISPPTRPPRPSSTPSHTHTLSPRLPPS</sequence>
<dbReference type="STRING" id="27349.A0A0L6UNM3"/>
<name>A0A0L6UNM3_9BASI</name>
<feature type="compositionally biased region" description="Low complexity" evidence="1">
    <location>
        <begin position="774"/>
        <end position="789"/>
    </location>
</feature>
<protein>
    <submittedName>
        <fullName evidence="2">Uncharacterized protein</fullName>
    </submittedName>
</protein>
<evidence type="ECO:0000313" key="2">
    <source>
        <dbReference type="EMBL" id="KNZ50148.1"/>
    </source>
</evidence>
<dbReference type="VEuPathDB" id="FungiDB:VP01_457g17"/>
<feature type="region of interest" description="Disordered" evidence="1">
    <location>
        <begin position="739"/>
        <end position="789"/>
    </location>
</feature>
<organism evidence="2 3">
    <name type="scientific">Puccinia sorghi</name>
    <dbReference type="NCBI Taxonomy" id="27349"/>
    <lineage>
        <taxon>Eukaryota</taxon>
        <taxon>Fungi</taxon>
        <taxon>Dikarya</taxon>
        <taxon>Basidiomycota</taxon>
        <taxon>Pucciniomycotina</taxon>
        <taxon>Pucciniomycetes</taxon>
        <taxon>Pucciniales</taxon>
        <taxon>Pucciniaceae</taxon>
        <taxon>Puccinia</taxon>
    </lineage>
</organism>
<gene>
    <name evidence="2" type="ORF">VP01_457g17</name>
</gene>
<keyword evidence="3" id="KW-1185">Reference proteome</keyword>
<accession>A0A0L6UNM3</accession>
<dbReference type="Proteomes" id="UP000037035">
    <property type="component" value="Unassembled WGS sequence"/>
</dbReference>
<evidence type="ECO:0000313" key="3">
    <source>
        <dbReference type="Proteomes" id="UP000037035"/>
    </source>
</evidence>
<proteinExistence type="predicted"/>